<dbReference type="Pfam" id="PF02558">
    <property type="entry name" value="ApbA"/>
    <property type="match status" value="1"/>
</dbReference>
<dbReference type="Gene3D" id="3.40.50.720">
    <property type="entry name" value="NAD(P)-binding Rossmann-like Domain"/>
    <property type="match status" value="1"/>
</dbReference>
<accession>A0ABN9V4F8</accession>
<evidence type="ECO:0000313" key="4">
    <source>
        <dbReference type="EMBL" id="CAK0866959.1"/>
    </source>
</evidence>
<keyword evidence="2" id="KW-0472">Membrane</keyword>
<reference evidence="4" key="1">
    <citation type="submission" date="2023-10" db="EMBL/GenBank/DDBJ databases">
        <authorList>
            <person name="Chen Y."/>
            <person name="Shah S."/>
            <person name="Dougan E. K."/>
            <person name="Thang M."/>
            <person name="Chan C."/>
        </authorList>
    </citation>
    <scope>NUCLEOTIDE SEQUENCE [LARGE SCALE GENOMIC DNA]</scope>
</reference>
<dbReference type="Proteomes" id="UP001189429">
    <property type="component" value="Unassembled WGS sequence"/>
</dbReference>
<name>A0ABN9V4F8_9DINO</name>
<proteinExistence type="predicted"/>
<keyword evidence="5" id="KW-1185">Reference proteome</keyword>
<evidence type="ECO:0000256" key="2">
    <source>
        <dbReference type="SAM" id="Phobius"/>
    </source>
</evidence>
<gene>
    <name evidence="4" type="ORF">PCOR1329_LOCUS54000</name>
</gene>
<feature type="transmembrane region" description="Helical" evidence="2">
    <location>
        <begin position="12"/>
        <end position="31"/>
    </location>
</feature>
<protein>
    <recommendedName>
        <fullName evidence="3">Ketopantoate reductase N-terminal domain-containing protein</fullName>
    </recommendedName>
</protein>
<dbReference type="InterPro" id="IPR036291">
    <property type="entry name" value="NAD(P)-bd_dom_sf"/>
</dbReference>
<sequence>MALPSDSQSFVIVGAGAIGTFVGLVLHDVGFKVRFLQRESSTAQAQRGVLEKVGLVGLCSTDPSYRTEISADRVGEMFTTDPTCLTACSYILVATKRGANAAVLKQLVDNGVKCPVFLLQNGLSASKGMQASTDFEVIETVVSFNVVYDGSKGTATLAQSKAEAKLLFDGSRTAGKQLAKLLMEVGRQPTSDSRGADRASDSSLAFLGRGSGLPFTAVAAAPLLGYQAGKLVLNMTNAVNAPSAADPGLSTKVARGAPLAASEAERMSGPQVGMVLLRGGEGGGERGAGRLHRELGPSGRGCSG</sequence>
<dbReference type="SUPFAM" id="SSF51735">
    <property type="entry name" value="NAD(P)-binding Rossmann-fold domains"/>
    <property type="match status" value="1"/>
</dbReference>
<dbReference type="EMBL" id="CAUYUJ010016593">
    <property type="protein sequence ID" value="CAK0866959.1"/>
    <property type="molecule type" value="Genomic_DNA"/>
</dbReference>
<comment type="caution">
    <text evidence="4">The sequence shown here is derived from an EMBL/GenBank/DDBJ whole genome shotgun (WGS) entry which is preliminary data.</text>
</comment>
<dbReference type="InterPro" id="IPR013332">
    <property type="entry name" value="KPR_N"/>
</dbReference>
<evidence type="ECO:0000256" key="1">
    <source>
        <dbReference type="SAM" id="MobiDB-lite"/>
    </source>
</evidence>
<keyword evidence="2" id="KW-1133">Transmembrane helix</keyword>
<feature type="compositionally biased region" description="Basic and acidic residues" evidence="1">
    <location>
        <begin position="283"/>
        <end position="295"/>
    </location>
</feature>
<evidence type="ECO:0000313" key="5">
    <source>
        <dbReference type="Proteomes" id="UP001189429"/>
    </source>
</evidence>
<feature type="domain" description="Ketopantoate reductase N-terminal" evidence="3">
    <location>
        <begin position="11"/>
        <end position="157"/>
    </location>
</feature>
<feature type="region of interest" description="Disordered" evidence="1">
    <location>
        <begin position="281"/>
        <end position="304"/>
    </location>
</feature>
<evidence type="ECO:0000259" key="3">
    <source>
        <dbReference type="Pfam" id="PF02558"/>
    </source>
</evidence>
<keyword evidence="2" id="KW-0812">Transmembrane</keyword>
<organism evidence="4 5">
    <name type="scientific">Prorocentrum cordatum</name>
    <dbReference type="NCBI Taxonomy" id="2364126"/>
    <lineage>
        <taxon>Eukaryota</taxon>
        <taxon>Sar</taxon>
        <taxon>Alveolata</taxon>
        <taxon>Dinophyceae</taxon>
        <taxon>Prorocentrales</taxon>
        <taxon>Prorocentraceae</taxon>
        <taxon>Prorocentrum</taxon>
    </lineage>
</organism>